<protein>
    <submittedName>
        <fullName evidence="2">Predicted oxidoreductase</fullName>
    </submittedName>
</protein>
<dbReference type="RefSeq" id="WP_090840597.1">
    <property type="nucleotide sequence ID" value="NZ_FNIL01000001.1"/>
</dbReference>
<reference evidence="3" key="1">
    <citation type="submission" date="2016-10" db="EMBL/GenBank/DDBJ databases">
        <authorList>
            <person name="Varghese N."/>
            <person name="Submissions S."/>
        </authorList>
    </citation>
    <scope>NUCLEOTIDE SEQUENCE [LARGE SCALE GENOMIC DNA]</scope>
    <source>
        <strain evidence="3">CGMCC 1.10369</strain>
    </source>
</reference>
<evidence type="ECO:0000313" key="2">
    <source>
        <dbReference type="EMBL" id="SDN38978.1"/>
    </source>
</evidence>
<dbReference type="PANTHER" id="PTHR43312">
    <property type="entry name" value="D-THREO-ALDOSE 1-DEHYDROGENASE"/>
    <property type="match status" value="1"/>
</dbReference>
<evidence type="ECO:0000313" key="3">
    <source>
        <dbReference type="Proteomes" id="UP000198778"/>
    </source>
</evidence>
<feature type="domain" description="NADP-dependent oxidoreductase" evidence="1">
    <location>
        <begin position="16"/>
        <end position="293"/>
    </location>
</feature>
<dbReference type="PANTHER" id="PTHR43312:SF1">
    <property type="entry name" value="NADP-DEPENDENT OXIDOREDUCTASE DOMAIN-CONTAINING PROTEIN"/>
    <property type="match status" value="1"/>
</dbReference>
<keyword evidence="3" id="KW-1185">Reference proteome</keyword>
<gene>
    <name evidence="2" type="ORF">SAMN04488053_101697</name>
</gene>
<evidence type="ECO:0000259" key="1">
    <source>
        <dbReference type="Pfam" id="PF00248"/>
    </source>
</evidence>
<dbReference type="InterPro" id="IPR023210">
    <property type="entry name" value="NADP_OxRdtase_dom"/>
</dbReference>
<dbReference type="OrthoDB" id="9773828at2"/>
<dbReference type="AlphaFoldDB" id="A0A1H0B008"/>
<proteinExistence type="predicted"/>
<dbReference type="Gene3D" id="3.20.20.100">
    <property type="entry name" value="NADP-dependent oxidoreductase domain"/>
    <property type="match status" value="1"/>
</dbReference>
<dbReference type="InterPro" id="IPR020471">
    <property type="entry name" value="AKR"/>
</dbReference>
<dbReference type="PRINTS" id="PR00069">
    <property type="entry name" value="ALDKETRDTASE"/>
</dbReference>
<accession>A0A1H0B008</accession>
<dbReference type="CDD" id="cd19086">
    <property type="entry name" value="AKR_AKR11C1"/>
    <property type="match status" value="1"/>
</dbReference>
<name>A0A1H0B008_9BACI</name>
<dbReference type="EMBL" id="FNIL01000001">
    <property type="protein sequence ID" value="SDN38978.1"/>
    <property type="molecule type" value="Genomic_DNA"/>
</dbReference>
<sequence length="304" mass="34155">MRKNQLGSSELQVSEVGFGCMSLSDDHHANEEILHQAVDGGINYFDTADLYQFGFNEESVGRALKEKRKDIYIATKGGNEWGEGIDGWRWNPSKKYIKNACKNSLDRLQTDYIDLYQLHGGTIDDPLDETIEALEELKKEGLIRYYGTSSIRPNVIKRFSSSSEIVSNMMQFSILDRRPEEWLSLLENADISVIARGPVAKGLLTDSYQKKITSEGYLDYTEDELKQTIHTLKTIASDAGMKLSTLALRYVLDQKTTATAVQGARTKEQLQLNLEASEVPSLSSDIIDAVKQAAKASIYENHRE</sequence>
<dbReference type="STRING" id="745820.SAMN04488053_101697"/>
<dbReference type="GO" id="GO:0016491">
    <property type="term" value="F:oxidoreductase activity"/>
    <property type="evidence" value="ECO:0007669"/>
    <property type="project" value="InterPro"/>
</dbReference>
<dbReference type="InterPro" id="IPR053135">
    <property type="entry name" value="AKR2_Oxidoreductase"/>
</dbReference>
<dbReference type="Proteomes" id="UP000198778">
    <property type="component" value="Unassembled WGS sequence"/>
</dbReference>
<dbReference type="SUPFAM" id="SSF51430">
    <property type="entry name" value="NAD(P)-linked oxidoreductase"/>
    <property type="match status" value="1"/>
</dbReference>
<dbReference type="Pfam" id="PF00248">
    <property type="entry name" value="Aldo_ket_red"/>
    <property type="match status" value="1"/>
</dbReference>
<organism evidence="2 3">
    <name type="scientific">Alkalicoccus daliensis</name>
    <dbReference type="NCBI Taxonomy" id="745820"/>
    <lineage>
        <taxon>Bacteria</taxon>
        <taxon>Bacillati</taxon>
        <taxon>Bacillota</taxon>
        <taxon>Bacilli</taxon>
        <taxon>Bacillales</taxon>
        <taxon>Bacillaceae</taxon>
        <taxon>Alkalicoccus</taxon>
    </lineage>
</organism>
<dbReference type="InterPro" id="IPR036812">
    <property type="entry name" value="NAD(P)_OxRdtase_dom_sf"/>
</dbReference>